<dbReference type="OMA" id="CHVQSGL"/>
<dbReference type="AlphaFoldDB" id="E2B4J1"/>
<organism evidence="4">
    <name type="scientific">Harpegnathos saltator</name>
    <name type="common">Jerdon's jumping ant</name>
    <dbReference type="NCBI Taxonomy" id="610380"/>
    <lineage>
        <taxon>Eukaryota</taxon>
        <taxon>Metazoa</taxon>
        <taxon>Ecdysozoa</taxon>
        <taxon>Arthropoda</taxon>
        <taxon>Hexapoda</taxon>
        <taxon>Insecta</taxon>
        <taxon>Pterygota</taxon>
        <taxon>Neoptera</taxon>
        <taxon>Endopterygota</taxon>
        <taxon>Hymenoptera</taxon>
        <taxon>Apocrita</taxon>
        <taxon>Aculeata</taxon>
        <taxon>Formicoidea</taxon>
        <taxon>Formicidae</taxon>
        <taxon>Ponerinae</taxon>
        <taxon>Ponerini</taxon>
        <taxon>Harpegnathos</taxon>
    </lineage>
</organism>
<evidence type="ECO:0000256" key="1">
    <source>
        <dbReference type="ARBA" id="ARBA00022737"/>
    </source>
</evidence>
<dbReference type="Gene3D" id="1.25.10.10">
    <property type="entry name" value="Leucine-rich Repeat Variant"/>
    <property type="match status" value="1"/>
</dbReference>
<sequence>QPRQPTNLQGLLKYAIDVAQFEDIENKSQIYPLDEEKKTFLNNALSSLTVNVIEELQEDIKILSGIVNLKTDGDSSIYENALNRISHHIDNIDIANDFYKIGGFSVLQLCLDCSHSNIRWRIADIIAELAQNNPFCQEKILDTGLFPILLSMVDTDVSEHTKVKALYAISCIVRENSTSLKYMEINDGYSVLLRALQSPVEKLQIKSAFLLSNLCSKEDSSDIKHILIKMGFIEQAVGLLLRCNLQLEIREQLLRMLYSMVNDNFLPALEELRRPQLRLKYILDSLLDNFENNQNEESENNQDEKEICIELLKKIFPESDISQER</sequence>
<reference evidence="3 4" key="1">
    <citation type="journal article" date="2010" name="Science">
        <title>Genomic comparison of the ants Camponotus floridanus and Harpegnathos saltator.</title>
        <authorList>
            <person name="Bonasio R."/>
            <person name="Zhang G."/>
            <person name="Ye C."/>
            <person name="Mutti N.S."/>
            <person name="Fang X."/>
            <person name="Qin N."/>
            <person name="Donahue G."/>
            <person name="Yang P."/>
            <person name="Li Q."/>
            <person name="Li C."/>
            <person name="Zhang P."/>
            <person name="Huang Z."/>
            <person name="Berger S.L."/>
            <person name="Reinberg D."/>
            <person name="Wang J."/>
            <person name="Liebig J."/>
        </authorList>
    </citation>
    <scope>NUCLEOTIDE SEQUENCE [LARGE SCALE GENOMIC DNA]</scope>
    <source>
        <strain evidence="3 4">R22 G/1</strain>
    </source>
</reference>
<evidence type="ECO:0000313" key="4">
    <source>
        <dbReference type="Proteomes" id="UP000008237"/>
    </source>
</evidence>
<dbReference type="PANTHER" id="PTHR19316:SF18">
    <property type="entry name" value="HSP70-BINDING PROTEIN 1"/>
    <property type="match status" value="1"/>
</dbReference>
<name>E2B4J1_HARSA</name>
<dbReference type="Pfam" id="PF08609">
    <property type="entry name" value="Fes1"/>
    <property type="match status" value="1"/>
</dbReference>
<keyword evidence="4" id="KW-1185">Reference proteome</keyword>
<gene>
    <name evidence="3" type="ORF">EAI_08333</name>
</gene>
<dbReference type="STRING" id="610380.E2B4J1"/>
<dbReference type="EMBL" id="GL445565">
    <property type="protein sequence ID" value="EFN89391.1"/>
    <property type="molecule type" value="Genomic_DNA"/>
</dbReference>
<dbReference type="OrthoDB" id="10250458at2759"/>
<dbReference type="InterPro" id="IPR050693">
    <property type="entry name" value="Hsp70_NEF-Inhibitors"/>
</dbReference>
<dbReference type="InterPro" id="IPR016024">
    <property type="entry name" value="ARM-type_fold"/>
</dbReference>
<proteinExistence type="predicted"/>
<dbReference type="SUPFAM" id="SSF48371">
    <property type="entry name" value="ARM repeat"/>
    <property type="match status" value="1"/>
</dbReference>
<keyword evidence="1" id="KW-0677">Repeat</keyword>
<dbReference type="InParanoid" id="E2B4J1"/>
<evidence type="ECO:0000313" key="3">
    <source>
        <dbReference type="EMBL" id="EFN89391.1"/>
    </source>
</evidence>
<dbReference type="PANTHER" id="PTHR19316">
    <property type="entry name" value="PROTEIN FOLDING REGULATOR"/>
    <property type="match status" value="1"/>
</dbReference>
<evidence type="ECO:0000259" key="2">
    <source>
        <dbReference type="Pfam" id="PF08609"/>
    </source>
</evidence>
<dbReference type="FunCoup" id="E2B4J1">
    <property type="interactions" value="1275"/>
</dbReference>
<protein>
    <submittedName>
        <fullName evidence="3">Hsp70-binding protein 1</fullName>
    </submittedName>
</protein>
<dbReference type="InterPro" id="IPR011989">
    <property type="entry name" value="ARM-like"/>
</dbReference>
<feature type="non-terminal residue" evidence="3">
    <location>
        <position position="1"/>
    </location>
</feature>
<dbReference type="Proteomes" id="UP000008237">
    <property type="component" value="Unassembled WGS sequence"/>
</dbReference>
<dbReference type="GO" id="GO:0005783">
    <property type="term" value="C:endoplasmic reticulum"/>
    <property type="evidence" value="ECO:0007669"/>
    <property type="project" value="TreeGrafter"/>
</dbReference>
<dbReference type="InterPro" id="IPR013918">
    <property type="entry name" value="Nucleotide_exch_fac_Fes1"/>
</dbReference>
<dbReference type="GO" id="GO:0000774">
    <property type="term" value="F:adenyl-nucleotide exchange factor activity"/>
    <property type="evidence" value="ECO:0007669"/>
    <property type="project" value="TreeGrafter"/>
</dbReference>
<accession>E2B4J1</accession>
<feature type="domain" description="Nucleotide exchange factor Fes1" evidence="2">
    <location>
        <begin position="8"/>
        <end position="97"/>
    </location>
</feature>